<evidence type="ECO:0008006" key="5">
    <source>
        <dbReference type="Google" id="ProtNLM"/>
    </source>
</evidence>
<dbReference type="InterPro" id="IPR053137">
    <property type="entry name" value="NLR-like"/>
</dbReference>
<keyword evidence="4" id="KW-1185">Reference proteome</keyword>
<dbReference type="Pfam" id="PF00931">
    <property type="entry name" value="NB-ARC"/>
    <property type="match status" value="1"/>
</dbReference>
<dbReference type="InterPro" id="IPR002182">
    <property type="entry name" value="NB-ARC"/>
</dbReference>
<sequence>MAGKVMNLRDYTVAWICALPLEAAAASAMLDELHPRLPQLTSDHNAYTLGAVSGHNIVIACLPSGMYGTVSAAIVATQILSTFTAIRFGLMVGVGGGIPRAVNNDMRLGDIVVSTPTTEGTSGVIAYDFGKAMNHGEFKLTAVLNRPPQLLLNTISQLQAESMMGNSLGIIEMITSTISRHPGMVSQYSRPESSSDCLFQAQYNHPTGNTDCAGCDAKYLINRPQRNSDDPRVYYGLIASGNQLVKDSTTRDRIAQRYGALCFDMEAAGLMNQLPCLVIRGICDYCDSHKSKQWQGYASMTAAAYAKLLLSKIPPAKGNAVVQLLQPAPCFMVPFVQNTQFISRELELSRLEAMVSNEDGGKRTAALSGLGGTGKTQIALEFAYRLRKQAKEYSIFWIPSMSTKAIEYSLLDISSLLGLEYITTENVKERVKRHLSSEAAGSWVIIIDNADDPSQWPTPTFKEILPTSAHGFTIFTTRNHQLATKVAGSNIIEVPEMDRSSAITLLKNTLSSANLCEDDVSANSLAQRLRCLPLAIVQSARYMCENLISIEIYLSLLEDSEASMIELLSKDFEDEWRYAEVKNPIIATWLVSFRQIQAHHPLAANYLSFMSFLSADRIPLSLLPAAETRVNQQSALGVLKAYRLITEHSENGVQFFDLHQLVQLASRNWLRAQNTQEYWIDEIGFHLNKVFPANAPKNRAVWRSYLPHASHILAQEKFEARTLYSDGRYQEAEVLFREHHDTLEILDCVVATLWSQGQWNHVEELQRKVLEARERTLGPDDPAVLSSLGNLASTLMNQGRWSEAQRLEVNVSAKFKLLLGDDHPKTLTSMSNLATTYRMQGEHSKAEDLDFWVLQYRTKVLGPEHSDTINAMGNLACTYMERGQWMTLLEVSIGPSHPDTLAAMGSLATIYQLEIQVSHPNTLISMANLASTYRNQKKLAEAESLEMETAKTLKSILGPKHPVTLRSMGNLASTKRSQGKYDEAEELEQQTARLFRSVLGEGHPDTLTSISNLACTYRYLELFKARKQLLGSSHPSTLTSMWNLARIWRQQQKETESLELLQACVQSQTQQLGPGHPDTVEAKMELESWQSKADENYKILEKAE</sequence>
<gene>
    <name evidence="3" type="ORF">BJY01DRAFT_259536</name>
</gene>
<dbReference type="Gene3D" id="1.25.40.10">
    <property type="entry name" value="Tetratricopeptide repeat domain"/>
    <property type="match status" value="3"/>
</dbReference>
<accession>A0ABR4J448</accession>
<feature type="domain" description="Nucleoside phosphorylase" evidence="2">
    <location>
        <begin position="13"/>
        <end position="294"/>
    </location>
</feature>
<dbReference type="InterPro" id="IPR035994">
    <property type="entry name" value="Nucleoside_phosphorylase_sf"/>
</dbReference>
<dbReference type="Gene3D" id="3.40.50.300">
    <property type="entry name" value="P-loop containing nucleotide triphosphate hydrolases"/>
    <property type="match status" value="1"/>
</dbReference>
<dbReference type="InterPro" id="IPR027417">
    <property type="entry name" value="P-loop_NTPase"/>
</dbReference>
<name>A0ABR4J448_9EURO</name>
<feature type="domain" description="NB-ARC" evidence="1">
    <location>
        <begin position="355"/>
        <end position="513"/>
    </location>
</feature>
<dbReference type="SUPFAM" id="SSF52540">
    <property type="entry name" value="P-loop containing nucleoside triphosphate hydrolases"/>
    <property type="match status" value="1"/>
</dbReference>
<dbReference type="Pfam" id="PF13424">
    <property type="entry name" value="TPR_12"/>
    <property type="match status" value="2"/>
</dbReference>
<evidence type="ECO:0000259" key="1">
    <source>
        <dbReference type="Pfam" id="PF00931"/>
    </source>
</evidence>
<evidence type="ECO:0000313" key="4">
    <source>
        <dbReference type="Proteomes" id="UP001610446"/>
    </source>
</evidence>
<dbReference type="PANTHER" id="PTHR46082:SF11">
    <property type="entry name" value="AAA+ ATPASE DOMAIN-CONTAINING PROTEIN-RELATED"/>
    <property type="match status" value="1"/>
</dbReference>
<dbReference type="InterPro" id="IPR000845">
    <property type="entry name" value="Nucleoside_phosphorylase_d"/>
</dbReference>
<dbReference type="Proteomes" id="UP001610446">
    <property type="component" value="Unassembled WGS sequence"/>
</dbReference>
<dbReference type="EMBL" id="JBFXLU010000221">
    <property type="protein sequence ID" value="KAL2834587.1"/>
    <property type="molecule type" value="Genomic_DNA"/>
</dbReference>
<comment type="caution">
    <text evidence="3">The sequence shown here is derived from an EMBL/GenBank/DDBJ whole genome shotgun (WGS) entry which is preliminary data.</text>
</comment>
<dbReference type="SUPFAM" id="SSF48452">
    <property type="entry name" value="TPR-like"/>
    <property type="match status" value="3"/>
</dbReference>
<dbReference type="SUPFAM" id="SSF53167">
    <property type="entry name" value="Purine and uridine phosphorylases"/>
    <property type="match status" value="1"/>
</dbReference>
<dbReference type="Gene3D" id="3.40.50.1580">
    <property type="entry name" value="Nucleoside phosphorylase domain"/>
    <property type="match status" value="1"/>
</dbReference>
<dbReference type="Pfam" id="PF13374">
    <property type="entry name" value="TPR_10"/>
    <property type="match status" value="2"/>
</dbReference>
<evidence type="ECO:0000313" key="3">
    <source>
        <dbReference type="EMBL" id="KAL2834587.1"/>
    </source>
</evidence>
<evidence type="ECO:0000259" key="2">
    <source>
        <dbReference type="Pfam" id="PF01048"/>
    </source>
</evidence>
<protein>
    <recommendedName>
        <fullName evidence="5">Purine and uridine phosphorylase</fullName>
    </recommendedName>
</protein>
<organism evidence="3 4">
    <name type="scientific">Aspergillus pseudoustus</name>
    <dbReference type="NCBI Taxonomy" id="1810923"/>
    <lineage>
        <taxon>Eukaryota</taxon>
        <taxon>Fungi</taxon>
        <taxon>Dikarya</taxon>
        <taxon>Ascomycota</taxon>
        <taxon>Pezizomycotina</taxon>
        <taxon>Eurotiomycetes</taxon>
        <taxon>Eurotiomycetidae</taxon>
        <taxon>Eurotiales</taxon>
        <taxon>Aspergillaceae</taxon>
        <taxon>Aspergillus</taxon>
        <taxon>Aspergillus subgen. Nidulantes</taxon>
    </lineage>
</organism>
<dbReference type="PANTHER" id="PTHR46082">
    <property type="entry name" value="ATP/GTP-BINDING PROTEIN-RELATED"/>
    <property type="match status" value="1"/>
</dbReference>
<dbReference type="Pfam" id="PF01048">
    <property type="entry name" value="PNP_UDP_1"/>
    <property type="match status" value="1"/>
</dbReference>
<proteinExistence type="predicted"/>
<dbReference type="InterPro" id="IPR011990">
    <property type="entry name" value="TPR-like_helical_dom_sf"/>
</dbReference>
<reference evidence="3 4" key="1">
    <citation type="submission" date="2024-07" db="EMBL/GenBank/DDBJ databases">
        <title>Section-level genome sequencing and comparative genomics of Aspergillus sections Usti and Cavernicolus.</title>
        <authorList>
            <consortium name="Lawrence Berkeley National Laboratory"/>
            <person name="Nybo J.L."/>
            <person name="Vesth T.C."/>
            <person name="Theobald S."/>
            <person name="Frisvad J.C."/>
            <person name="Larsen T.O."/>
            <person name="Kjaerboelling I."/>
            <person name="Rothschild-Mancinelli K."/>
            <person name="Lyhne E.K."/>
            <person name="Kogle M.E."/>
            <person name="Barry K."/>
            <person name="Clum A."/>
            <person name="Na H."/>
            <person name="Ledsgaard L."/>
            <person name="Lin J."/>
            <person name="Lipzen A."/>
            <person name="Kuo A."/>
            <person name="Riley R."/>
            <person name="Mondo S."/>
            <person name="Labutti K."/>
            <person name="Haridas S."/>
            <person name="Pangalinan J."/>
            <person name="Salamov A.A."/>
            <person name="Simmons B.A."/>
            <person name="Magnuson J.K."/>
            <person name="Chen J."/>
            <person name="Drula E."/>
            <person name="Henrissat B."/>
            <person name="Wiebenga A."/>
            <person name="Lubbers R.J."/>
            <person name="Gomes A.C."/>
            <person name="Makela M.R."/>
            <person name="Stajich J."/>
            <person name="Grigoriev I.V."/>
            <person name="Mortensen U.H."/>
            <person name="De Vries R.P."/>
            <person name="Baker S.E."/>
            <person name="Andersen M.R."/>
        </authorList>
    </citation>
    <scope>NUCLEOTIDE SEQUENCE [LARGE SCALE GENOMIC DNA]</scope>
    <source>
        <strain evidence="3 4">CBS 123904</strain>
    </source>
</reference>
<dbReference type="CDD" id="cd09008">
    <property type="entry name" value="MTAN"/>
    <property type="match status" value="1"/>
</dbReference>